<gene>
    <name evidence="1" type="ORF">SAMN05443633_107163</name>
</gene>
<accession>A0A1M5F4D7</accession>
<dbReference type="Proteomes" id="UP000184518">
    <property type="component" value="Unassembled WGS sequence"/>
</dbReference>
<dbReference type="AlphaFoldDB" id="A0A1M5F4D7"/>
<dbReference type="OrthoDB" id="1264624at2"/>
<dbReference type="RefSeq" id="WP_072959061.1">
    <property type="nucleotide sequence ID" value="NZ_FQUT01000007.1"/>
</dbReference>
<reference evidence="2" key="1">
    <citation type="submission" date="2016-11" db="EMBL/GenBank/DDBJ databases">
        <authorList>
            <person name="Varghese N."/>
            <person name="Submissions S."/>
        </authorList>
    </citation>
    <scope>NUCLEOTIDE SEQUENCE [LARGE SCALE GENOMIC DNA]</scope>
    <source>
        <strain evidence="2">DSM 27619</strain>
    </source>
</reference>
<sequence>MIKINNHWYSNEEIKEALEKKGYIILTLEVSTEPRDYPLYETYALKNQQEPNVLNLLKTIAIKEFQRKPPLL</sequence>
<dbReference type="STRING" id="1416778.SAMN05443633_107163"/>
<name>A0A1M5F4D7_9FLAO</name>
<protein>
    <submittedName>
        <fullName evidence="1">Uncharacterized protein</fullName>
    </submittedName>
</protein>
<dbReference type="EMBL" id="FQUT01000007">
    <property type="protein sequence ID" value="SHF86470.1"/>
    <property type="molecule type" value="Genomic_DNA"/>
</dbReference>
<organism evidence="1 2">
    <name type="scientific">Chryseobacterium arachidis</name>
    <dbReference type="NCBI Taxonomy" id="1416778"/>
    <lineage>
        <taxon>Bacteria</taxon>
        <taxon>Pseudomonadati</taxon>
        <taxon>Bacteroidota</taxon>
        <taxon>Flavobacteriia</taxon>
        <taxon>Flavobacteriales</taxon>
        <taxon>Weeksellaceae</taxon>
        <taxon>Chryseobacterium group</taxon>
        <taxon>Chryseobacterium</taxon>
    </lineage>
</organism>
<proteinExistence type="predicted"/>
<keyword evidence="2" id="KW-1185">Reference proteome</keyword>
<evidence type="ECO:0000313" key="1">
    <source>
        <dbReference type="EMBL" id="SHF86470.1"/>
    </source>
</evidence>
<evidence type="ECO:0000313" key="2">
    <source>
        <dbReference type="Proteomes" id="UP000184518"/>
    </source>
</evidence>